<sequence length="250" mass="25471">MSDPLASAAFVALAFMAAGFIKGVVGMGLAAVAMGLLSLLMAPAAAAALLIVPSLFTNIWQLVAGPQFMVLVQRLATMMLAIVIGTALTISVLTGSTSSLASGALGAILAVYGAVGLAAHRFAVPAHAEPWLSPLVGLSTGLITGATGVFVIPAVPYLSSLGLGKEELIQALALSFTISTLALGAALAVSGEYRWVAAGNSLLAIVPALLGMFIGQRVRGKLAPEAFRRWFLFGLVALGLYMLGRALLHS</sequence>
<evidence type="ECO:0000256" key="1">
    <source>
        <dbReference type="ARBA" id="ARBA00004651"/>
    </source>
</evidence>
<protein>
    <recommendedName>
        <fullName evidence="8">Probable membrane transporter protein</fullName>
    </recommendedName>
</protein>
<dbReference type="EMBL" id="QPGA01000012">
    <property type="protein sequence ID" value="RDE50992.1"/>
    <property type="molecule type" value="Genomic_DNA"/>
</dbReference>
<evidence type="ECO:0000313" key="9">
    <source>
        <dbReference type="EMBL" id="RDE50992.1"/>
    </source>
</evidence>
<keyword evidence="5 8" id="KW-0812">Transmembrane</keyword>
<evidence type="ECO:0000256" key="6">
    <source>
        <dbReference type="ARBA" id="ARBA00022989"/>
    </source>
</evidence>
<evidence type="ECO:0000256" key="8">
    <source>
        <dbReference type="RuleBase" id="RU363041"/>
    </source>
</evidence>
<accession>A0A369XQG3</accession>
<dbReference type="GO" id="GO:0005886">
    <property type="term" value="C:plasma membrane"/>
    <property type="evidence" value="ECO:0007669"/>
    <property type="project" value="UniProtKB-SubCell"/>
</dbReference>
<organism evidence="9 10">
    <name type="scientific">Candidatus Accumulibacter meliphilus</name>
    <dbReference type="NCBI Taxonomy" id="2211374"/>
    <lineage>
        <taxon>Bacteria</taxon>
        <taxon>Pseudomonadati</taxon>
        <taxon>Pseudomonadota</taxon>
        <taxon>Betaproteobacteria</taxon>
        <taxon>Candidatus Accumulibacter</taxon>
    </lineage>
</organism>
<feature type="transmembrane region" description="Helical" evidence="8">
    <location>
        <begin position="29"/>
        <end position="56"/>
    </location>
</feature>
<name>A0A369XQG3_9PROT</name>
<dbReference type="InterPro" id="IPR002781">
    <property type="entry name" value="TM_pro_TauE-like"/>
</dbReference>
<comment type="caution">
    <text evidence="9">The sequence shown here is derived from an EMBL/GenBank/DDBJ whole genome shotgun (WGS) entry which is preliminary data.</text>
</comment>
<dbReference type="Proteomes" id="UP000253831">
    <property type="component" value="Unassembled WGS sequence"/>
</dbReference>
<dbReference type="PANTHER" id="PTHR30269:SF32">
    <property type="entry name" value="MEMBRANE TRANSPORTER PROTEIN-RELATED"/>
    <property type="match status" value="1"/>
</dbReference>
<reference evidence="9 10" key="1">
    <citation type="submission" date="2018-05" db="EMBL/GenBank/DDBJ databases">
        <title>Integrated omic analyses show evidence that a Ca. Accumulibacter phosphatis strain performs denitrification under micro-aerobic conditions.</title>
        <authorList>
            <person name="Camejo P.Y."/>
            <person name="Katherine M.D."/>
            <person name="Daniel N.R."/>
        </authorList>
    </citation>
    <scope>NUCLEOTIDE SEQUENCE [LARGE SCALE GENOMIC DNA]</scope>
    <source>
        <strain evidence="9">UW-LDO-IC</strain>
    </source>
</reference>
<feature type="transmembrane region" description="Helical" evidence="8">
    <location>
        <begin position="195"/>
        <end position="215"/>
    </location>
</feature>
<keyword evidence="6 8" id="KW-1133">Transmembrane helix</keyword>
<dbReference type="InterPro" id="IPR052017">
    <property type="entry name" value="TSUP"/>
</dbReference>
<comment type="subcellular location">
    <subcellularLocation>
        <location evidence="1 8">Cell membrane</location>
        <topology evidence="1 8">Multi-pass membrane protein</topology>
    </subcellularLocation>
</comment>
<evidence type="ECO:0000256" key="5">
    <source>
        <dbReference type="ARBA" id="ARBA00022692"/>
    </source>
</evidence>
<keyword evidence="3" id="KW-0813">Transport</keyword>
<feature type="transmembrane region" description="Helical" evidence="8">
    <location>
        <begin position="168"/>
        <end position="188"/>
    </location>
</feature>
<keyword evidence="7 8" id="KW-0472">Membrane</keyword>
<evidence type="ECO:0000256" key="3">
    <source>
        <dbReference type="ARBA" id="ARBA00022448"/>
    </source>
</evidence>
<keyword evidence="4 8" id="KW-1003">Cell membrane</keyword>
<feature type="transmembrane region" description="Helical" evidence="8">
    <location>
        <begin position="99"/>
        <end position="119"/>
    </location>
</feature>
<dbReference type="Pfam" id="PF01925">
    <property type="entry name" value="TauE"/>
    <property type="match status" value="1"/>
</dbReference>
<proteinExistence type="inferred from homology"/>
<evidence type="ECO:0000256" key="2">
    <source>
        <dbReference type="ARBA" id="ARBA00009142"/>
    </source>
</evidence>
<gene>
    <name evidence="9" type="ORF">DVS81_08375</name>
</gene>
<feature type="transmembrane region" description="Helical" evidence="8">
    <location>
        <begin position="68"/>
        <end position="93"/>
    </location>
</feature>
<evidence type="ECO:0000256" key="4">
    <source>
        <dbReference type="ARBA" id="ARBA00022475"/>
    </source>
</evidence>
<feature type="transmembrane region" description="Helical" evidence="8">
    <location>
        <begin position="227"/>
        <end position="248"/>
    </location>
</feature>
<feature type="transmembrane region" description="Helical" evidence="8">
    <location>
        <begin position="131"/>
        <end position="156"/>
    </location>
</feature>
<comment type="similarity">
    <text evidence="2 8">Belongs to the 4-toluene sulfonate uptake permease (TSUP) (TC 2.A.102) family.</text>
</comment>
<dbReference type="PANTHER" id="PTHR30269">
    <property type="entry name" value="TRANSMEMBRANE PROTEIN YFCA"/>
    <property type="match status" value="1"/>
</dbReference>
<evidence type="ECO:0000313" key="10">
    <source>
        <dbReference type="Proteomes" id="UP000253831"/>
    </source>
</evidence>
<evidence type="ECO:0000256" key="7">
    <source>
        <dbReference type="ARBA" id="ARBA00023136"/>
    </source>
</evidence>
<dbReference type="AlphaFoldDB" id="A0A369XQG3"/>